<dbReference type="Pfam" id="PF06364">
    <property type="entry name" value="DUF1068"/>
    <property type="match status" value="1"/>
</dbReference>
<dbReference type="PANTHER" id="PTHR32254">
    <property type="entry name" value="EXPRESSED PROTEIN"/>
    <property type="match status" value="1"/>
</dbReference>
<accession>A0A834LP40</accession>
<proteinExistence type="predicted"/>
<name>A0A834LP40_RHOSS</name>
<gene>
    <name evidence="1" type="ORF">RHSIM_Rhsim05G0144900</name>
</gene>
<dbReference type="InterPro" id="IPR010471">
    <property type="entry name" value="DUF1068"/>
</dbReference>
<dbReference type="OrthoDB" id="1851883at2759"/>
<comment type="caution">
    <text evidence="1">The sequence shown here is derived from an EMBL/GenBank/DDBJ whole genome shotgun (WGS) entry which is preliminary data.</text>
</comment>
<evidence type="ECO:0000313" key="1">
    <source>
        <dbReference type="EMBL" id="KAF7142255.1"/>
    </source>
</evidence>
<dbReference type="Proteomes" id="UP000626092">
    <property type="component" value="Unassembled WGS sequence"/>
</dbReference>
<organism evidence="1 2">
    <name type="scientific">Rhododendron simsii</name>
    <name type="common">Sims's rhododendron</name>
    <dbReference type="NCBI Taxonomy" id="118357"/>
    <lineage>
        <taxon>Eukaryota</taxon>
        <taxon>Viridiplantae</taxon>
        <taxon>Streptophyta</taxon>
        <taxon>Embryophyta</taxon>
        <taxon>Tracheophyta</taxon>
        <taxon>Spermatophyta</taxon>
        <taxon>Magnoliopsida</taxon>
        <taxon>eudicotyledons</taxon>
        <taxon>Gunneridae</taxon>
        <taxon>Pentapetalae</taxon>
        <taxon>asterids</taxon>
        <taxon>Ericales</taxon>
        <taxon>Ericaceae</taxon>
        <taxon>Ericoideae</taxon>
        <taxon>Rhodoreae</taxon>
        <taxon>Rhododendron</taxon>
    </lineage>
</organism>
<dbReference type="EMBL" id="WJXA01000005">
    <property type="protein sequence ID" value="KAF7142255.1"/>
    <property type="molecule type" value="Genomic_DNA"/>
</dbReference>
<protein>
    <submittedName>
        <fullName evidence="1">Uncharacterized protein</fullName>
    </submittedName>
</protein>
<evidence type="ECO:0000313" key="2">
    <source>
        <dbReference type="Proteomes" id="UP000626092"/>
    </source>
</evidence>
<keyword evidence="2" id="KW-1185">Reference proteome</keyword>
<dbReference type="AlphaFoldDB" id="A0A834LP40"/>
<dbReference type="PANTHER" id="PTHR32254:SF6">
    <property type="entry name" value="DUF1068 DOMAIN-CONTAINING PROTEIN"/>
    <property type="match status" value="1"/>
</dbReference>
<sequence>MTIKEGQGIGTSCRLFPWILLLYKDVNLNDTDITNAYCGKNGLGTNEEMRKDAISLLAEELSLQKDVADDNLQRTKALITGAKKTSSHYQKEAEKCNAGMETCEEAREKAEAGLIEECKLSALWEKRAHEHGWKDERRVYQ</sequence>
<reference evidence="1" key="1">
    <citation type="submission" date="2019-11" db="EMBL/GenBank/DDBJ databases">
        <authorList>
            <person name="Liu Y."/>
            <person name="Hou J."/>
            <person name="Li T.-Q."/>
            <person name="Guan C.-H."/>
            <person name="Wu X."/>
            <person name="Wu H.-Z."/>
            <person name="Ling F."/>
            <person name="Zhang R."/>
            <person name="Shi X.-G."/>
            <person name="Ren J.-P."/>
            <person name="Chen E.-F."/>
            <person name="Sun J.-M."/>
        </authorList>
    </citation>
    <scope>NUCLEOTIDE SEQUENCE</scope>
    <source>
        <strain evidence="1">Adult_tree_wgs_1</strain>
        <tissue evidence="1">Leaves</tissue>
    </source>
</reference>